<dbReference type="STRING" id="317010.RU96_GL002458"/>
<keyword evidence="3" id="KW-0732">Signal</keyword>
<protein>
    <recommendedName>
        <fullName evidence="9">Lipoprotein</fullName>
    </recommendedName>
</protein>
<accession>A0A1L8R5Z9</accession>
<dbReference type="GO" id="GO:0016020">
    <property type="term" value="C:membrane"/>
    <property type="evidence" value="ECO:0007669"/>
    <property type="project" value="UniProtKB-SubCell"/>
</dbReference>
<gene>
    <name evidence="7" type="ORF">RU96_GL002458</name>
</gene>
<reference evidence="7 8" key="1">
    <citation type="submission" date="2014-12" db="EMBL/GenBank/DDBJ databases">
        <title>Draft genome sequences of 29 type strains of Enterococci.</title>
        <authorList>
            <person name="Zhong Z."/>
            <person name="Sun Z."/>
            <person name="Liu W."/>
            <person name="Zhang W."/>
            <person name="Zhang H."/>
        </authorList>
    </citation>
    <scope>NUCLEOTIDE SEQUENCE [LARGE SCALE GENOMIC DNA]</scope>
    <source>
        <strain evidence="7 8">DSM 21207</strain>
    </source>
</reference>
<dbReference type="Pfam" id="PF03180">
    <property type="entry name" value="Lipoprotein_9"/>
    <property type="match status" value="1"/>
</dbReference>
<dbReference type="AlphaFoldDB" id="A0A1L8R5Z9"/>
<keyword evidence="6" id="KW-0449">Lipoprotein</keyword>
<organism evidence="7 8">
    <name type="scientific">Enterococcus canintestini</name>
    <dbReference type="NCBI Taxonomy" id="317010"/>
    <lineage>
        <taxon>Bacteria</taxon>
        <taxon>Bacillati</taxon>
        <taxon>Bacillota</taxon>
        <taxon>Bacilli</taxon>
        <taxon>Lactobacillales</taxon>
        <taxon>Enterococcaceae</taxon>
        <taxon>Enterococcus</taxon>
    </lineage>
</organism>
<evidence type="ECO:0000256" key="5">
    <source>
        <dbReference type="ARBA" id="ARBA00023139"/>
    </source>
</evidence>
<comment type="similarity">
    <text evidence="2">Belongs to the NlpA lipoprotein family.</text>
</comment>
<comment type="subcellular location">
    <subcellularLocation>
        <location evidence="1">Membrane</location>
        <topology evidence="1">Lipid-anchor</topology>
    </subcellularLocation>
</comment>
<dbReference type="PANTHER" id="PTHR30429">
    <property type="entry name" value="D-METHIONINE-BINDING LIPOPROTEIN METQ"/>
    <property type="match status" value="1"/>
</dbReference>
<evidence type="ECO:0000256" key="1">
    <source>
        <dbReference type="ARBA" id="ARBA00004635"/>
    </source>
</evidence>
<evidence type="ECO:0000256" key="4">
    <source>
        <dbReference type="ARBA" id="ARBA00023136"/>
    </source>
</evidence>
<evidence type="ECO:0000313" key="7">
    <source>
        <dbReference type="EMBL" id="OJG15199.1"/>
    </source>
</evidence>
<dbReference type="Proteomes" id="UP000182835">
    <property type="component" value="Unassembled WGS sequence"/>
</dbReference>
<evidence type="ECO:0000256" key="3">
    <source>
        <dbReference type="ARBA" id="ARBA00022729"/>
    </source>
</evidence>
<evidence type="ECO:0000256" key="6">
    <source>
        <dbReference type="ARBA" id="ARBA00023288"/>
    </source>
</evidence>
<evidence type="ECO:0000313" key="8">
    <source>
        <dbReference type="Proteomes" id="UP000182835"/>
    </source>
</evidence>
<keyword evidence="5" id="KW-0564">Palmitate</keyword>
<keyword evidence="4" id="KW-0472">Membrane</keyword>
<dbReference type="InterPro" id="IPR004872">
    <property type="entry name" value="Lipoprotein_NlpA"/>
</dbReference>
<sequence length="327" mass="35327">MKYLMNKGGNTEACALVLILLKQNKDESFFIAEEFLHIREIKKGGKKMKLKKIVTGVITLGTLITLGACGNGNQKTGQTASSDGIKEVVVGVAPGPYGDMVTEVISPLIEKDGFKLTTKLFNDYVQPNKALAAKQIDANLFQHTAYLEKFSADNKLDLSAIGTVPTLGMGIYSKKITSLADVKAGSTVAIANDASNLARTLQLLAANNLVTIKDDIDETKATVDDIAENPKNLEFKTLDAAQLARALDTVDLALVPGNFAWAAKLDPADALALEKLKEEYKNVFVVRTADKDNKLAKAIKTALTSQAFKDAIAKSDFKDFDKPADWQ</sequence>
<dbReference type="Gene3D" id="3.40.190.10">
    <property type="entry name" value="Periplasmic binding protein-like II"/>
    <property type="match status" value="2"/>
</dbReference>
<dbReference type="EMBL" id="JXKG01000009">
    <property type="protein sequence ID" value="OJG15199.1"/>
    <property type="molecule type" value="Genomic_DNA"/>
</dbReference>
<name>A0A1L8R5Z9_9ENTE</name>
<evidence type="ECO:0008006" key="9">
    <source>
        <dbReference type="Google" id="ProtNLM"/>
    </source>
</evidence>
<evidence type="ECO:0000256" key="2">
    <source>
        <dbReference type="ARBA" id="ARBA00008973"/>
    </source>
</evidence>
<dbReference type="SUPFAM" id="SSF53850">
    <property type="entry name" value="Periplasmic binding protein-like II"/>
    <property type="match status" value="1"/>
</dbReference>
<comment type="caution">
    <text evidence="7">The sequence shown here is derived from an EMBL/GenBank/DDBJ whole genome shotgun (WGS) entry which is preliminary data.</text>
</comment>
<proteinExistence type="inferred from homology"/>
<dbReference type="PANTHER" id="PTHR30429:SF0">
    <property type="entry name" value="METHIONINE-BINDING LIPOPROTEIN METQ"/>
    <property type="match status" value="1"/>
</dbReference>